<dbReference type="EMBL" id="KI290119">
    <property type="protein sequence ID" value="ESA07612.1"/>
    <property type="molecule type" value="Genomic_DNA"/>
</dbReference>
<evidence type="ECO:0000259" key="1">
    <source>
        <dbReference type="PROSITE" id="PS50097"/>
    </source>
</evidence>
<dbReference type="PROSITE" id="PS50097">
    <property type="entry name" value="BTB"/>
    <property type="match status" value="1"/>
</dbReference>
<dbReference type="InterPro" id="IPR000210">
    <property type="entry name" value="BTB/POZ_dom"/>
</dbReference>
<accession>U9TJL0</accession>
<sequence length="101" mass="11623">MSLNLFPRLSENLCSLLEYAEDYDVIIRVGGGSNNNSSNSGKNTCNRYIRQLEFQAHSLILRARSEYFRTALSSKWARKEGETFIFEKPNISPTVFEVILR</sequence>
<dbReference type="HOGENOM" id="CLU_021542_4_1_1"/>
<dbReference type="SUPFAM" id="SSF54695">
    <property type="entry name" value="POZ domain"/>
    <property type="match status" value="1"/>
</dbReference>
<gene>
    <name evidence="2" type="ORF">GLOINDRAFT_32657</name>
</gene>
<dbReference type="Gene3D" id="3.30.710.10">
    <property type="entry name" value="Potassium Channel Kv1.1, Chain A"/>
    <property type="match status" value="1"/>
</dbReference>
<name>U9TJL0_RHIID</name>
<dbReference type="AlphaFoldDB" id="U9TJL0"/>
<feature type="domain" description="BTB" evidence="1">
    <location>
        <begin position="23"/>
        <end position="101"/>
    </location>
</feature>
<dbReference type="InterPro" id="IPR011333">
    <property type="entry name" value="SKP1/BTB/POZ_sf"/>
</dbReference>
<proteinExistence type="predicted"/>
<reference evidence="2" key="1">
    <citation type="submission" date="2013-07" db="EMBL/GenBank/DDBJ databases">
        <title>The genome of an arbuscular mycorrhizal fungus provides insights into the evolution of the oldest plant symbiosis.</title>
        <authorList>
            <consortium name="DOE Joint Genome Institute"/>
            <person name="Tisserant E."/>
            <person name="Malbreil M."/>
            <person name="Kuo A."/>
            <person name="Kohler A."/>
            <person name="Symeonidi A."/>
            <person name="Balestrini R."/>
            <person name="Charron P."/>
            <person name="Duensing N."/>
            <person name="Frei-dit-Frey N."/>
            <person name="Gianinazzi-Pearson V."/>
            <person name="Gilbert B."/>
            <person name="Handa Y."/>
            <person name="Hijri M."/>
            <person name="Kaul R."/>
            <person name="Kawaguchi M."/>
            <person name="Krajinski F."/>
            <person name="Lammers P."/>
            <person name="Lapierre D."/>
            <person name="Masclaux F.G."/>
            <person name="Murat C."/>
            <person name="Morin E."/>
            <person name="Ndikumana S."/>
            <person name="Pagni M."/>
            <person name="Petitpierre D."/>
            <person name="Requena N."/>
            <person name="Rosikiewicz P."/>
            <person name="Riley R."/>
            <person name="Saito K."/>
            <person name="San Clemente H."/>
            <person name="Shapiro H."/>
            <person name="van Tuinen D."/>
            <person name="Becard G."/>
            <person name="Bonfante P."/>
            <person name="Paszkowski U."/>
            <person name="Shachar-Hill Y."/>
            <person name="Young J.P."/>
            <person name="Sanders I.R."/>
            <person name="Henrissat B."/>
            <person name="Rensing S.A."/>
            <person name="Grigoriev I.V."/>
            <person name="Corradi N."/>
            <person name="Roux C."/>
            <person name="Martin F."/>
        </authorList>
    </citation>
    <scope>NUCLEOTIDE SEQUENCE</scope>
    <source>
        <strain evidence="2">DAOM 197198</strain>
    </source>
</reference>
<organism evidence="2">
    <name type="scientific">Rhizophagus irregularis (strain DAOM 181602 / DAOM 197198 / MUCL 43194)</name>
    <name type="common">Arbuscular mycorrhizal fungus</name>
    <name type="synonym">Glomus intraradices</name>
    <dbReference type="NCBI Taxonomy" id="747089"/>
    <lineage>
        <taxon>Eukaryota</taxon>
        <taxon>Fungi</taxon>
        <taxon>Fungi incertae sedis</taxon>
        <taxon>Mucoromycota</taxon>
        <taxon>Glomeromycotina</taxon>
        <taxon>Glomeromycetes</taxon>
        <taxon>Glomerales</taxon>
        <taxon>Glomeraceae</taxon>
        <taxon>Rhizophagus</taxon>
    </lineage>
</organism>
<dbReference type="CDD" id="cd18186">
    <property type="entry name" value="BTB_POZ_ZBTB_KLHL-like"/>
    <property type="match status" value="1"/>
</dbReference>
<evidence type="ECO:0000313" key="2">
    <source>
        <dbReference type="EMBL" id="ESA07612.1"/>
    </source>
</evidence>
<dbReference type="Pfam" id="PF00651">
    <property type="entry name" value="BTB"/>
    <property type="match status" value="1"/>
</dbReference>
<protein>
    <recommendedName>
        <fullName evidence="1">BTB domain-containing protein</fullName>
    </recommendedName>
</protein>